<evidence type="ECO:0000313" key="9">
    <source>
        <dbReference type="EMBL" id="HIR71783.1"/>
    </source>
</evidence>
<dbReference type="GO" id="GO:0006352">
    <property type="term" value="P:DNA-templated transcription initiation"/>
    <property type="evidence" value="ECO:0007669"/>
    <property type="project" value="InterPro"/>
</dbReference>
<dbReference type="SUPFAM" id="SSF46894">
    <property type="entry name" value="C-terminal effector domain of the bipartite response regulators"/>
    <property type="match status" value="1"/>
</dbReference>
<keyword evidence="5" id="KW-0238">DNA-binding</keyword>
<dbReference type="EMBL" id="DVHM01000184">
    <property type="protein sequence ID" value="HIR71783.1"/>
    <property type="molecule type" value="Genomic_DNA"/>
</dbReference>
<evidence type="ECO:0000256" key="2">
    <source>
        <dbReference type="ARBA" id="ARBA00021245"/>
    </source>
</evidence>
<comment type="similarity">
    <text evidence="1">Belongs to the sigma-70 factor family.</text>
</comment>
<dbReference type="PANTHER" id="PTHR30385:SF1">
    <property type="entry name" value="RNA POLYMERASE SIGMA-H FACTOR"/>
    <property type="match status" value="1"/>
</dbReference>
<dbReference type="InterPro" id="IPR016032">
    <property type="entry name" value="Sig_transdc_resp-reg_C-effctor"/>
</dbReference>
<dbReference type="PROSITE" id="PS00715">
    <property type="entry name" value="SIGMA70_1"/>
    <property type="match status" value="1"/>
</dbReference>
<accession>A0A9D1EBK7</accession>
<dbReference type="NCBIfam" id="TIGR02937">
    <property type="entry name" value="sigma70-ECF"/>
    <property type="match status" value="1"/>
</dbReference>
<dbReference type="Proteomes" id="UP000823912">
    <property type="component" value="Unassembled WGS sequence"/>
</dbReference>
<dbReference type="InterPro" id="IPR013249">
    <property type="entry name" value="RNA_pol_sigma70_r4_t2"/>
</dbReference>
<dbReference type="Pfam" id="PF04542">
    <property type="entry name" value="Sigma70_r2"/>
    <property type="match status" value="1"/>
</dbReference>
<dbReference type="AlphaFoldDB" id="A0A9D1EBK7"/>
<dbReference type="InterPro" id="IPR014284">
    <property type="entry name" value="RNA_pol_sigma-70_dom"/>
</dbReference>
<dbReference type="Gene3D" id="1.20.120.1810">
    <property type="match status" value="1"/>
</dbReference>
<evidence type="ECO:0000313" key="10">
    <source>
        <dbReference type="Proteomes" id="UP000823912"/>
    </source>
</evidence>
<dbReference type="PANTHER" id="PTHR30385">
    <property type="entry name" value="SIGMA FACTOR F FLAGELLAR"/>
    <property type="match status" value="1"/>
</dbReference>
<dbReference type="InterPro" id="IPR013325">
    <property type="entry name" value="RNA_pol_sigma_r2"/>
</dbReference>
<dbReference type="PIRSF" id="PIRSF002939">
    <property type="entry name" value="RNA_polymerase_sigma-H_factor"/>
    <property type="match status" value="1"/>
</dbReference>
<evidence type="ECO:0000256" key="6">
    <source>
        <dbReference type="ARBA" id="ARBA00023163"/>
    </source>
</evidence>
<name>A0A9D1EBK7_9FIRM</name>
<evidence type="ECO:0000256" key="3">
    <source>
        <dbReference type="ARBA" id="ARBA00023015"/>
    </source>
</evidence>
<comment type="function">
    <text evidence="7">Sigma factors are initiation factors that promote the attachment of RNA polymerase to specific initiation sites and are then released. Sigma-S contributes to the protection against external stress, thus playing a role in cellular fitness and survival.</text>
</comment>
<keyword evidence="3" id="KW-0805">Transcription regulation</keyword>
<evidence type="ECO:0000256" key="7">
    <source>
        <dbReference type="ARBA" id="ARBA00024701"/>
    </source>
</evidence>
<evidence type="ECO:0000256" key="4">
    <source>
        <dbReference type="ARBA" id="ARBA00023082"/>
    </source>
</evidence>
<gene>
    <name evidence="9" type="ORF">IAA55_10975</name>
</gene>
<protein>
    <recommendedName>
        <fullName evidence="2">RNA polymerase sigma factor SigS</fullName>
    </recommendedName>
</protein>
<dbReference type="InterPro" id="IPR036388">
    <property type="entry name" value="WH-like_DNA-bd_sf"/>
</dbReference>
<organism evidence="9 10">
    <name type="scientific">Candidatus Pullilachnospira gallistercoris</name>
    <dbReference type="NCBI Taxonomy" id="2840911"/>
    <lineage>
        <taxon>Bacteria</taxon>
        <taxon>Bacillati</taxon>
        <taxon>Bacillota</taxon>
        <taxon>Clostridia</taxon>
        <taxon>Lachnospirales</taxon>
        <taxon>Lachnospiraceae</taxon>
        <taxon>Lachnospiraceae incertae sedis</taxon>
        <taxon>Candidatus Pullilachnospira</taxon>
    </lineage>
</organism>
<dbReference type="InterPro" id="IPR000943">
    <property type="entry name" value="RNA_pol_sigma70"/>
</dbReference>
<sequence>MSAFEQMSDEEIIAAYRRGEESAIDFICQKYKPLVLKRAKAMFLAGGETDDLIQEGMLGLFKAIRDFEPERGIPFSSFAQLCVSRQIQKAVETSNRKKNQPLNAYISISDPGETGDGLTEELLRADHAVNPEQMMIDTESMEQTKKKVMGSLSSLEAQVLKLHLQGYDYHAIARKLNRSEKAIDNALQRIRQKARQIL</sequence>
<evidence type="ECO:0000256" key="1">
    <source>
        <dbReference type="ARBA" id="ARBA00007788"/>
    </source>
</evidence>
<proteinExistence type="inferred from homology"/>
<dbReference type="Gene3D" id="1.10.10.10">
    <property type="entry name" value="Winged helix-like DNA-binding domain superfamily/Winged helix DNA-binding domain"/>
    <property type="match status" value="1"/>
</dbReference>
<reference evidence="9" key="1">
    <citation type="submission" date="2020-10" db="EMBL/GenBank/DDBJ databases">
        <authorList>
            <person name="Gilroy R."/>
        </authorList>
    </citation>
    <scope>NUCLEOTIDE SEQUENCE</scope>
    <source>
        <strain evidence="9">ChiSjej5B23-6657</strain>
    </source>
</reference>
<evidence type="ECO:0000259" key="8">
    <source>
        <dbReference type="PROSITE" id="PS00715"/>
    </source>
</evidence>
<dbReference type="Pfam" id="PF08281">
    <property type="entry name" value="Sigma70_r4_2"/>
    <property type="match status" value="1"/>
</dbReference>
<dbReference type="GO" id="GO:0016987">
    <property type="term" value="F:sigma factor activity"/>
    <property type="evidence" value="ECO:0007669"/>
    <property type="project" value="UniProtKB-KW"/>
</dbReference>
<comment type="caution">
    <text evidence="9">The sequence shown here is derived from an EMBL/GenBank/DDBJ whole genome shotgun (WGS) entry which is preliminary data.</text>
</comment>
<dbReference type="InterPro" id="IPR016371">
    <property type="entry name" value="RNA_pol_sigma-H_factor"/>
</dbReference>
<keyword evidence="6" id="KW-0804">Transcription</keyword>
<reference evidence="9" key="2">
    <citation type="journal article" date="2021" name="PeerJ">
        <title>Extensive microbial diversity within the chicken gut microbiome revealed by metagenomics and culture.</title>
        <authorList>
            <person name="Gilroy R."/>
            <person name="Ravi A."/>
            <person name="Getino M."/>
            <person name="Pursley I."/>
            <person name="Horton D.L."/>
            <person name="Alikhan N.F."/>
            <person name="Baker D."/>
            <person name="Gharbi K."/>
            <person name="Hall N."/>
            <person name="Watson M."/>
            <person name="Adriaenssens E.M."/>
            <person name="Foster-Nyarko E."/>
            <person name="Jarju S."/>
            <person name="Secka A."/>
            <person name="Antonio M."/>
            <person name="Oren A."/>
            <person name="Chaudhuri R.R."/>
            <person name="La Ragione R."/>
            <person name="Hildebrand F."/>
            <person name="Pallen M.J."/>
        </authorList>
    </citation>
    <scope>NUCLEOTIDE SEQUENCE</scope>
    <source>
        <strain evidence="9">ChiSjej5B23-6657</strain>
    </source>
</reference>
<dbReference type="InterPro" id="IPR007627">
    <property type="entry name" value="RNA_pol_sigma70_r2"/>
</dbReference>
<evidence type="ECO:0000256" key="5">
    <source>
        <dbReference type="ARBA" id="ARBA00023125"/>
    </source>
</evidence>
<keyword evidence="4" id="KW-0731">Sigma factor</keyword>
<dbReference type="GO" id="GO:0003677">
    <property type="term" value="F:DNA binding"/>
    <property type="evidence" value="ECO:0007669"/>
    <property type="project" value="UniProtKB-KW"/>
</dbReference>
<feature type="domain" description="RNA polymerase sigma-70" evidence="8">
    <location>
        <begin position="51"/>
        <end position="64"/>
    </location>
</feature>
<dbReference type="SUPFAM" id="SSF88946">
    <property type="entry name" value="Sigma2 domain of RNA polymerase sigma factors"/>
    <property type="match status" value="1"/>
</dbReference>